<dbReference type="GO" id="GO:0005524">
    <property type="term" value="F:ATP binding"/>
    <property type="evidence" value="ECO:0007669"/>
    <property type="project" value="UniProtKB-UniRule"/>
</dbReference>
<evidence type="ECO:0000256" key="6">
    <source>
        <dbReference type="ARBA" id="ARBA00022692"/>
    </source>
</evidence>
<dbReference type="EC" id="2.7.11.1" evidence="2"/>
<evidence type="ECO:0000256" key="9">
    <source>
        <dbReference type="ARBA" id="ARBA00022840"/>
    </source>
</evidence>
<evidence type="ECO:0000256" key="4">
    <source>
        <dbReference type="ARBA" id="ARBA00022527"/>
    </source>
</evidence>
<comment type="caution">
    <text evidence="16">The sequence shown here is derived from an EMBL/GenBank/DDBJ whole genome shotgun (WGS) entry which is preliminary data.</text>
</comment>
<keyword evidence="4" id="KW-0723">Serine/threonine-protein kinase</keyword>
<dbReference type="PANTHER" id="PTHR43289:SF6">
    <property type="entry name" value="SERINE_THREONINE-PROTEIN KINASE NEKL-3"/>
    <property type="match status" value="1"/>
</dbReference>
<evidence type="ECO:0000256" key="5">
    <source>
        <dbReference type="ARBA" id="ARBA00022679"/>
    </source>
</evidence>
<dbReference type="InterPro" id="IPR008271">
    <property type="entry name" value="Ser/Thr_kinase_AS"/>
</dbReference>
<dbReference type="PROSITE" id="PS00107">
    <property type="entry name" value="PROTEIN_KINASE_ATP"/>
    <property type="match status" value="1"/>
</dbReference>
<proteinExistence type="predicted"/>
<dbReference type="OrthoDB" id="4497069at2"/>
<dbReference type="SUPFAM" id="SSF56112">
    <property type="entry name" value="Protein kinase-like (PK-like)"/>
    <property type="match status" value="1"/>
</dbReference>
<dbReference type="FunFam" id="3.30.200.20:FF:000348">
    <property type="entry name" value="Serine/threonine protein kinase"/>
    <property type="match status" value="1"/>
</dbReference>
<accession>A0A318HCU8</accession>
<evidence type="ECO:0000256" key="14">
    <source>
        <dbReference type="SAM" id="Phobius"/>
    </source>
</evidence>
<evidence type="ECO:0000256" key="10">
    <source>
        <dbReference type="ARBA" id="ARBA00022989"/>
    </source>
</evidence>
<gene>
    <name evidence="16" type="ORF">C8E89_1133</name>
</gene>
<keyword evidence="3" id="KW-1003">Cell membrane</keyword>
<dbReference type="Proteomes" id="UP000247781">
    <property type="component" value="Unassembled WGS sequence"/>
</dbReference>
<dbReference type="CDD" id="cd14014">
    <property type="entry name" value="STKc_PknB_like"/>
    <property type="match status" value="1"/>
</dbReference>
<keyword evidence="10 14" id="KW-1133">Transmembrane helix</keyword>
<dbReference type="EMBL" id="QJJU01000013">
    <property type="protein sequence ID" value="PXX06491.1"/>
    <property type="molecule type" value="Genomic_DNA"/>
</dbReference>
<dbReference type="AlphaFoldDB" id="A0A318HCU8"/>
<reference evidence="17" key="1">
    <citation type="submission" date="2018-05" db="EMBL/GenBank/DDBJ databases">
        <authorList>
            <person name="Deangelis K."/>
            <person name="Huntemann M."/>
            <person name="Clum A."/>
            <person name="Pillay M."/>
            <person name="Palaniappan K."/>
            <person name="Varghese N."/>
            <person name="Mikhailova N."/>
            <person name="Stamatis D."/>
            <person name="Reddy T."/>
            <person name="Daum C."/>
            <person name="Shapiro N."/>
            <person name="Ivanova N."/>
            <person name="Kyrpides N."/>
            <person name="Woyke T."/>
        </authorList>
    </citation>
    <scope>NUCLEOTIDE SEQUENCE [LARGE SCALE GENOMIC DNA]</scope>
    <source>
        <strain evidence="17">GAS496</strain>
    </source>
</reference>
<dbReference type="Pfam" id="PF00069">
    <property type="entry name" value="Pkinase"/>
    <property type="match status" value="1"/>
</dbReference>
<evidence type="ECO:0000256" key="1">
    <source>
        <dbReference type="ARBA" id="ARBA00004162"/>
    </source>
</evidence>
<feature type="transmembrane region" description="Helical" evidence="14">
    <location>
        <begin position="312"/>
        <end position="334"/>
    </location>
</feature>
<organism evidence="16 17">
    <name type="scientific">Mycolicibacterium moriokaense</name>
    <dbReference type="NCBI Taxonomy" id="39691"/>
    <lineage>
        <taxon>Bacteria</taxon>
        <taxon>Bacillati</taxon>
        <taxon>Actinomycetota</taxon>
        <taxon>Actinomycetes</taxon>
        <taxon>Mycobacteriales</taxon>
        <taxon>Mycobacteriaceae</taxon>
        <taxon>Mycolicibacterium</taxon>
    </lineage>
</organism>
<dbReference type="InterPro" id="IPR017441">
    <property type="entry name" value="Protein_kinase_ATP_BS"/>
</dbReference>
<comment type="subcellular location">
    <subcellularLocation>
        <location evidence="1">Cell membrane</location>
        <topology evidence="1">Single-pass membrane protein</topology>
    </subcellularLocation>
</comment>
<evidence type="ECO:0000256" key="8">
    <source>
        <dbReference type="ARBA" id="ARBA00022777"/>
    </source>
</evidence>
<dbReference type="PROSITE" id="PS50011">
    <property type="entry name" value="PROTEIN_KINASE_DOM"/>
    <property type="match status" value="1"/>
</dbReference>
<keyword evidence="8 16" id="KW-0418">Kinase</keyword>
<feature type="region of interest" description="Disordered" evidence="13">
    <location>
        <begin position="271"/>
        <end position="305"/>
    </location>
</feature>
<keyword evidence="11 14" id="KW-0472">Membrane</keyword>
<dbReference type="Gene3D" id="1.10.510.10">
    <property type="entry name" value="Transferase(Phosphotransferase) domain 1"/>
    <property type="match status" value="1"/>
</dbReference>
<dbReference type="PANTHER" id="PTHR43289">
    <property type="entry name" value="MITOGEN-ACTIVATED PROTEIN KINASE KINASE KINASE 20-RELATED"/>
    <property type="match status" value="1"/>
</dbReference>
<evidence type="ECO:0000313" key="17">
    <source>
        <dbReference type="Proteomes" id="UP000247781"/>
    </source>
</evidence>
<dbReference type="FunFam" id="1.10.510.10:FF:000021">
    <property type="entry name" value="Serine/threonine protein kinase"/>
    <property type="match status" value="1"/>
</dbReference>
<evidence type="ECO:0000259" key="15">
    <source>
        <dbReference type="PROSITE" id="PS50011"/>
    </source>
</evidence>
<keyword evidence="6 14" id="KW-0812">Transmembrane</keyword>
<protein>
    <recommendedName>
        <fullName evidence="2">non-specific serine/threonine protein kinase</fullName>
        <ecNumber evidence="2">2.7.11.1</ecNumber>
    </recommendedName>
</protein>
<reference evidence="16 17" key="2">
    <citation type="submission" date="2018-06" db="EMBL/GenBank/DDBJ databases">
        <title>Sequencing of bacterial isolates from soil warming experiment in Harvard Forest, Massachusetts, USA.</title>
        <authorList>
            <person name="Deangelis K.PhD."/>
        </authorList>
    </citation>
    <scope>NUCLEOTIDE SEQUENCE [LARGE SCALE GENOMIC DNA]</scope>
    <source>
        <strain evidence="16 17">GAS496</strain>
    </source>
</reference>
<dbReference type="GO" id="GO:0005886">
    <property type="term" value="C:plasma membrane"/>
    <property type="evidence" value="ECO:0007669"/>
    <property type="project" value="UniProtKB-SubCell"/>
</dbReference>
<dbReference type="GO" id="GO:0004674">
    <property type="term" value="F:protein serine/threonine kinase activity"/>
    <property type="evidence" value="ECO:0007669"/>
    <property type="project" value="UniProtKB-KW"/>
</dbReference>
<dbReference type="RefSeq" id="WP_110317718.1">
    <property type="nucleotide sequence ID" value="NZ_QJJU01000013.1"/>
</dbReference>
<feature type="binding site" evidence="12">
    <location>
        <position position="38"/>
    </location>
    <ligand>
        <name>ATP</name>
        <dbReference type="ChEBI" id="CHEBI:30616"/>
    </ligand>
</feature>
<dbReference type="InterPro" id="IPR000719">
    <property type="entry name" value="Prot_kinase_dom"/>
</dbReference>
<dbReference type="Gene3D" id="3.30.200.20">
    <property type="entry name" value="Phosphorylase Kinase, domain 1"/>
    <property type="match status" value="1"/>
</dbReference>
<dbReference type="InterPro" id="IPR011009">
    <property type="entry name" value="Kinase-like_dom_sf"/>
</dbReference>
<name>A0A318HCU8_9MYCO</name>
<keyword evidence="5" id="KW-0808">Transferase</keyword>
<evidence type="ECO:0000256" key="2">
    <source>
        <dbReference type="ARBA" id="ARBA00012513"/>
    </source>
</evidence>
<evidence type="ECO:0000256" key="13">
    <source>
        <dbReference type="SAM" id="MobiDB-lite"/>
    </source>
</evidence>
<dbReference type="SMART" id="SM00220">
    <property type="entry name" value="S_TKc"/>
    <property type="match status" value="1"/>
</dbReference>
<evidence type="ECO:0000313" key="16">
    <source>
        <dbReference type="EMBL" id="PXX06491.1"/>
    </source>
</evidence>
<sequence>MEGTPFGRYQLIELLGRGGMGEVWRAHDTAIDRTVALKMLLPHFAKDPDYEKRFRREARAAARLDDPHVVPIHDVGEIDGRLYVTMRLINGVDLQTLLNSGPLDARRAVYIVEQIASALHSAHQAGLVHRDVKPSNILLAHNDFAYLIDFGIARAAGDTALTSANTTIGTWAYMAPERFNTGQSDASSDIYALACVLYQCLTGELPFPGETLEQVAVSHMVMPPPIPSKDRNTIPTAMDGVIATGLAKKPTDRYPSAVEMAAAARQAITDPMSQSTPDLPVGPHPAATQPWQSIGELPAAPAPPPGKRRRRVLIGAMAGVVLLIVAGVVAGTVLTRHDKPAATTPPNTAPSGMADFTGIYRADFSATTLMDGQLVEGATPTTARWGVRSVCRPAGCVATALRLSGEGPAVSSLVFDEVDGHWVAVGLGSDQCHNAPIEVWDVFTLQPRPDGTLAGEYSGTSSGGCSGKGTVTFALTGSIDVNTLPDPAALPPRVVSPAAALRGHYQLTRNFTNGSPQQDLVYDVTTDCLRTGDRCMSYFHSPSDFRPLVFGGGNWTSNLEFDGNCPPPGGPTHLKFTAQYPMPEPAQDPITRLIGHGRQEQTGTCAARTAVTETFSRTGD</sequence>
<evidence type="ECO:0000256" key="12">
    <source>
        <dbReference type="PROSITE-ProRule" id="PRU10141"/>
    </source>
</evidence>
<keyword evidence="7 12" id="KW-0547">Nucleotide-binding</keyword>
<evidence type="ECO:0000256" key="11">
    <source>
        <dbReference type="ARBA" id="ARBA00023136"/>
    </source>
</evidence>
<dbReference type="GO" id="GO:0080090">
    <property type="term" value="P:regulation of primary metabolic process"/>
    <property type="evidence" value="ECO:0007669"/>
    <property type="project" value="UniProtKB-ARBA"/>
</dbReference>
<feature type="domain" description="Protein kinase" evidence="15">
    <location>
        <begin position="9"/>
        <end position="268"/>
    </location>
</feature>
<keyword evidence="17" id="KW-1185">Reference proteome</keyword>
<keyword evidence="9 12" id="KW-0067">ATP-binding</keyword>
<evidence type="ECO:0000256" key="3">
    <source>
        <dbReference type="ARBA" id="ARBA00022475"/>
    </source>
</evidence>
<evidence type="ECO:0000256" key="7">
    <source>
        <dbReference type="ARBA" id="ARBA00022741"/>
    </source>
</evidence>
<dbReference type="PROSITE" id="PS00108">
    <property type="entry name" value="PROTEIN_KINASE_ST"/>
    <property type="match status" value="1"/>
</dbReference>